<dbReference type="Proteomes" id="UP000614460">
    <property type="component" value="Unassembled WGS sequence"/>
</dbReference>
<dbReference type="InterPro" id="IPR007438">
    <property type="entry name" value="DUF488"/>
</dbReference>
<keyword evidence="2" id="KW-1185">Reference proteome</keyword>
<accession>A0A8H9G1K8</accession>
<name>A0A8H9G1K8_9SPHI</name>
<dbReference type="EMBL" id="BMKM01000009">
    <property type="protein sequence ID" value="GGE29698.1"/>
    <property type="molecule type" value="Genomic_DNA"/>
</dbReference>
<reference evidence="1" key="2">
    <citation type="submission" date="2020-09" db="EMBL/GenBank/DDBJ databases">
        <authorList>
            <person name="Sun Q."/>
            <person name="Zhou Y."/>
        </authorList>
    </citation>
    <scope>NUCLEOTIDE SEQUENCE</scope>
    <source>
        <strain evidence="1">CGMCC 1.15966</strain>
    </source>
</reference>
<organism evidence="1 2">
    <name type="scientific">Sphingobacterium cellulitidis</name>
    <dbReference type="NCBI Taxonomy" id="1768011"/>
    <lineage>
        <taxon>Bacteria</taxon>
        <taxon>Pseudomonadati</taxon>
        <taxon>Bacteroidota</taxon>
        <taxon>Sphingobacteriia</taxon>
        <taxon>Sphingobacteriales</taxon>
        <taxon>Sphingobacteriaceae</taxon>
        <taxon>Sphingobacterium</taxon>
    </lineage>
</organism>
<evidence type="ECO:0000313" key="1">
    <source>
        <dbReference type="EMBL" id="GGE29698.1"/>
    </source>
</evidence>
<dbReference type="PANTHER" id="PTHR39337">
    <property type="entry name" value="BLR5642 PROTEIN"/>
    <property type="match status" value="1"/>
</dbReference>
<sequence>MLNSFDIKLLVDIRRHPGSRKYPQFNQDELRSYLENNGIAYQYLEALGGRRPTHKNSHNSAWKNESFRGYADYMETDGFAQGIHELENLATGKNTAFMCSEAVWWRCHRSLVSDYLKFKGWKVWHIMGIGKAQEHPYTSVAKITDSGLTYSEN</sequence>
<dbReference type="PIRSF" id="PIRSF024492">
    <property type="entry name" value="UCP024492"/>
    <property type="match status" value="1"/>
</dbReference>
<dbReference type="InterPro" id="IPR014519">
    <property type="entry name" value="UCP024492"/>
</dbReference>
<comment type="caution">
    <text evidence="1">The sequence shown here is derived from an EMBL/GenBank/DDBJ whole genome shotgun (WGS) entry which is preliminary data.</text>
</comment>
<evidence type="ECO:0008006" key="3">
    <source>
        <dbReference type="Google" id="ProtNLM"/>
    </source>
</evidence>
<dbReference type="AlphaFoldDB" id="A0A8H9G1K8"/>
<evidence type="ECO:0000313" key="2">
    <source>
        <dbReference type="Proteomes" id="UP000614460"/>
    </source>
</evidence>
<gene>
    <name evidence="1" type="ORF">GCM10011516_29380</name>
</gene>
<dbReference type="Pfam" id="PF04343">
    <property type="entry name" value="DUF488"/>
    <property type="match status" value="1"/>
</dbReference>
<reference evidence="1" key="1">
    <citation type="journal article" date="2014" name="Int. J. Syst. Evol. Microbiol.">
        <title>Complete genome sequence of Corynebacterium casei LMG S-19264T (=DSM 44701T), isolated from a smear-ripened cheese.</title>
        <authorList>
            <consortium name="US DOE Joint Genome Institute (JGI-PGF)"/>
            <person name="Walter F."/>
            <person name="Albersmeier A."/>
            <person name="Kalinowski J."/>
            <person name="Ruckert C."/>
        </authorList>
    </citation>
    <scope>NUCLEOTIDE SEQUENCE</scope>
    <source>
        <strain evidence="1">CGMCC 1.15966</strain>
    </source>
</reference>
<proteinExistence type="predicted"/>
<protein>
    <recommendedName>
        <fullName evidence="3">Fe-S cluster assembly protein HesB</fullName>
    </recommendedName>
</protein>
<dbReference type="PANTHER" id="PTHR39337:SF1">
    <property type="entry name" value="BLR5642 PROTEIN"/>
    <property type="match status" value="1"/>
</dbReference>